<reference evidence="3 4" key="1">
    <citation type="journal article" date="2021" name="Elife">
        <title>Chloroplast acquisition without the gene transfer in kleptoplastic sea slugs, Plakobranchus ocellatus.</title>
        <authorList>
            <person name="Maeda T."/>
            <person name="Takahashi S."/>
            <person name="Yoshida T."/>
            <person name="Shimamura S."/>
            <person name="Takaki Y."/>
            <person name="Nagai Y."/>
            <person name="Toyoda A."/>
            <person name="Suzuki Y."/>
            <person name="Arimoto A."/>
            <person name="Ishii H."/>
            <person name="Satoh N."/>
            <person name="Nishiyama T."/>
            <person name="Hasebe M."/>
            <person name="Maruyama T."/>
            <person name="Minagawa J."/>
            <person name="Obokata J."/>
            <person name="Shigenobu S."/>
        </authorList>
    </citation>
    <scope>NUCLEOTIDE SEQUENCE [LARGE SCALE GENOMIC DNA]</scope>
</reference>
<accession>A0AAV4GHQ7</accession>
<gene>
    <name evidence="3" type="ORF">ElyMa_000692700</name>
</gene>
<evidence type="ECO:0000313" key="3">
    <source>
        <dbReference type="EMBL" id="GFR85283.1"/>
    </source>
</evidence>
<evidence type="ECO:0000313" key="4">
    <source>
        <dbReference type="Proteomes" id="UP000762676"/>
    </source>
</evidence>
<protein>
    <recommendedName>
        <fullName evidence="5">TNFR-Cys domain-containing protein</fullName>
    </recommendedName>
</protein>
<keyword evidence="2" id="KW-0472">Membrane</keyword>
<sequence length="132" mass="14631">MKGLPDPVLVTFDIVKSLLLDTWEVLILVVVLTTLAQFLYGCWGRRAVCFWRSLWESNCDRNNQPICQVCCDEAGGSGEAVCPSKSRNSRRRRRRRKCEDSSSSSSSCSTCSTSCTSYCPGSCSGSCYSFQP</sequence>
<comment type="caution">
    <text evidence="3">The sequence shown here is derived from an EMBL/GenBank/DDBJ whole genome shotgun (WGS) entry which is preliminary data.</text>
</comment>
<dbReference type="EMBL" id="BMAT01001425">
    <property type="protein sequence ID" value="GFR85283.1"/>
    <property type="molecule type" value="Genomic_DNA"/>
</dbReference>
<keyword evidence="2" id="KW-0812">Transmembrane</keyword>
<dbReference type="AlphaFoldDB" id="A0AAV4GHQ7"/>
<keyword evidence="4" id="KW-1185">Reference proteome</keyword>
<proteinExistence type="predicted"/>
<evidence type="ECO:0000256" key="2">
    <source>
        <dbReference type="SAM" id="Phobius"/>
    </source>
</evidence>
<keyword evidence="2" id="KW-1133">Transmembrane helix</keyword>
<evidence type="ECO:0000256" key="1">
    <source>
        <dbReference type="SAM" id="MobiDB-lite"/>
    </source>
</evidence>
<feature type="compositionally biased region" description="Basic residues" evidence="1">
    <location>
        <begin position="87"/>
        <end position="96"/>
    </location>
</feature>
<feature type="transmembrane region" description="Helical" evidence="2">
    <location>
        <begin position="25"/>
        <end position="43"/>
    </location>
</feature>
<organism evidence="3 4">
    <name type="scientific">Elysia marginata</name>
    <dbReference type="NCBI Taxonomy" id="1093978"/>
    <lineage>
        <taxon>Eukaryota</taxon>
        <taxon>Metazoa</taxon>
        <taxon>Spiralia</taxon>
        <taxon>Lophotrochozoa</taxon>
        <taxon>Mollusca</taxon>
        <taxon>Gastropoda</taxon>
        <taxon>Heterobranchia</taxon>
        <taxon>Euthyneura</taxon>
        <taxon>Panpulmonata</taxon>
        <taxon>Sacoglossa</taxon>
        <taxon>Placobranchoidea</taxon>
        <taxon>Plakobranchidae</taxon>
        <taxon>Elysia</taxon>
    </lineage>
</organism>
<feature type="region of interest" description="Disordered" evidence="1">
    <location>
        <begin position="75"/>
        <end position="113"/>
    </location>
</feature>
<evidence type="ECO:0008006" key="5">
    <source>
        <dbReference type="Google" id="ProtNLM"/>
    </source>
</evidence>
<feature type="compositionally biased region" description="Low complexity" evidence="1">
    <location>
        <begin position="101"/>
        <end position="113"/>
    </location>
</feature>
<dbReference type="Proteomes" id="UP000762676">
    <property type="component" value="Unassembled WGS sequence"/>
</dbReference>
<name>A0AAV4GHQ7_9GAST</name>